<evidence type="ECO:0008006" key="3">
    <source>
        <dbReference type="Google" id="ProtNLM"/>
    </source>
</evidence>
<sequence length="47" mass="5107">MKKVLSIVAIAVMTLGFVSCETESTADQEELFVNATDDEDNEPGSRD</sequence>
<proteinExistence type="predicted"/>
<accession>A0ABU3BHX8</accession>
<dbReference type="EMBL" id="JAVRHU010000002">
    <property type="protein sequence ID" value="MDT0621767.1"/>
    <property type="molecule type" value="Genomic_DNA"/>
</dbReference>
<evidence type="ECO:0000313" key="1">
    <source>
        <dbReference type="EMBL" id="MDT0621767.1"/>
    </source>
</evidence>
<dbReference type="Proteomes" id="UP001250662">
    <property type="component" value="Unassembled WGS sequence"/>
</dbReference>
<reference evidence="1 2" key="1">
    <citation type="submission" date="2023-09" db="EMBL/GenBank/DDBJ databases">
        <authorList>
            <person name="Rey-Velasco X."/>
        </authorList>
    </citation>
    <scope>NUCLEOTIDE SEQUENCE [LARGE SCALE GENOMIC DNA]</scope>
    <source>
        <strain evidence="1 2">P007</strain>
    </source>
</reference>
<dbReference type="RefSeq" id="WP_311385380.1">
    <property type="nucleotide sequence ID" value="NZ_JAVRHU010000002.1"/>
</dbReference>
<protein>
    <recommendedName>
        <fullName evidence="3">Secreted protein</fullName>
    </recommendedName>
</protein>
<keyword evidence="2" id="KW-1185">Reference proteome</keyword>
<name>A0ABU3BHX8_9FLAO</name>
<dbReference type="PROSITE" id="PS51257">
    <property type="entry name" value="PROKAR_LIPOPROTEIN"/>
    <property type="match status" value="1"/>
</dbReference>
<organism evidence="1 2">
    <name type="scientific">Croceitalea vernalis</name>
    <dbReference type="NCBI Taxonomy" id="3075599"/>
    <lineage>
        <taxon>Bacteria</taxon>
        <taxon>Pseudomonadati</taxon>
        <taxon>Bacteroidota</taxon>
        <taxon>Flavobacteriia</taxon>
        <taxon>Flavobacteriales</taxon>
        <taxon>Flavobacteriaceae</taxon>
        <taxon>Croceitalea</taxon>
    </lineage>
</organism>
<comment type="caution">
    <text evidence="1">The sequence shown here is derived from an EMBL/GenBank/DDBJ whole genome shotgun (WGS) entry which is preliminary data.</text>
</comment>
<gene>
    <name evidence="1" type="ORF">RM520_09025</name>
</gene>
<evidence type="ECO:0000313" key="2">
    <source>
        <dbReference type="Proteomes" id="UP001250662"/>
    </source>
</evidence>